<name>A0A1G7NGR1_9GAMM</name>
<dbReference type="AlphaFoldDB" id="A0A1G7NGR1"/>
<organism evidence="2 3">
    <name type="scientific">Onishia taeanensis</name>
    <dbReference type="NCBI Taxonomy" id="284577"/>
    <lineage>
        <taxon>Bacteria</taxon>
        <taxon>Pseudomonadati</taxon>
        <taxon>Pseudomonadota</taxon>
        <taxon>Gammaproteobacteria</taxon>
        <taxon>Oceanospirillales</taxon>
        <taxon>Halomonadaceae</taxon>
        <taxon>Onishia</taxon>
    </lineage>
</organism>
<dbReference type="OrthoDB" id="21379at2"/>
<evidence type="ECO:0000313" key="2">
    <source>
        <dbReference type="EMBL" id="SDF73268.1"/>
    </source>
</evidence>
<gene>
    <name evidence="2" type="ORF">SAMN05216571_101437</name>
</gene>
<dbReference type="InterPro" id="IPR045632">
    <property type="entry name" value="DUF6314"/>
</dbReference>
<reference evidence="2 3" key="1">
    <citation type="submission" date="2016-10" db="EMBL/GenBank/DDBJ databases">
        <authorList>
            <person name="de Groot N.N."/>
        </authorList>
    </citation>
    <scope>NUCLEOTIDE SEQUENCE [LARGE SCALE GENOMIC DNA]</scope>
    <source>
        <strain evidence="2 3">BH539</strain>
    </source>
</reference>
<dbReference type="STRING" id="284577.SAMN05216571_101437"/>
<dbReference type="EMBL" id="FNCI01000001">
    <property type="protein sequence ID" value="SDF73268.1"/>
    <property type="molecule type" value="Genomic_DNA"/>
</dbReference>
<dbReference type="Pfam" id="PF19834">
    <property type="entry name" value="DUF6314"/>
    <property type="match status" value="1"/>
</dbReference>
<keyword evidence="3" id="KW-1185">Reference proteome</keyword>
<feature type="domain" description="DUF6314" evidence="1">
    <location>
        <begin position="34"/>
        <end position="154"/>
    </location>
</feature>
<protein>
    <recommendedName>
        <fullName evidence="1">DUF6314 domain-containing protein</fullName>
    </recommendedName>
</protein>
<evidence type="ECO:0000259" key="1">
    <source>
        <dbReference type="Pfam" id="PF19834"/>
    </source>
</evidence>
<sequence length="157" mass="17880">MTSIIRVRALLPTITRLKFSSRSGSASQCEWSGEGYGSVTVSEDDQARCAPLRFHEQGHFALAGQSREVAFRNVYRWELAEDRLRLFHERRGREAAVWLFDLVEAKHGSALVAAEAHLCGEDRYTARLEVNADGFALDWRIQGPRKDESIAYRYFVS</sequence>
<dbReference type="RefSeq" id="WP_092522608.1">
    <property type="nucleotide sequence ID" value="NZ_FNCI01000001.1"/>
</dbReference>
<accession>A0A1G7NGR1</accession>
<dbReference type="Proteomes" id="UP000198641">
    <property type="component" value="Unassembled WGS sequence"/>
</dbReference>
<proteinExistence type="predicted"/>
<evidence type="ECO:0000313" key="3">
    <source>
        <dbReference type="Proteomes" id="UP000198641"/>
    </source>
</evidence>